<evidence type="ECO:0000313" key="1">
    <source>
        <dbReference type="EMBL" id="KAI4864785.1"/>
    </source>
</evidence>
<keyword evidence="2" id="KW-1185">Reference proteome</keyword>
<comment type="caution">
    <text evidence="1">The sequence shown here is derived from an EMBL/GenBank/DDBJ whole genome shotgun (WGS) entry which is preliminary data.</text>
</comment>
<evidence type="ECO:0000313" key="2">
    <source>
        <dbReference type="Proteomes" id="UP001497700"/>
    </source>
</evidence>
<proteinExistence type="predicted"/>
<protein>
    <submittedName>
        <fullName evidence="1">Uncharacterized protein</fullName>
    </submittedName>
</protein>
<dbReference type="EMBL" id="MU393481">
    <property type="protein sequence ID" value="KAI4864785.1"/>
    <property type="molecule type" value="Genomic_DNA"/>
</dbReference>
<organism evidence="1 2">
    <name type="scientific">Hypoxylon rubiginosum</name>
    <dbReference type="NCBI Taxonomy" id="110542"/>
    <lineage>
        <taxon>Eukaryota</taxon>
        <taxon>Fungi</taxon>
        <taxon>Dikarya</taxon>
        <taxon>Ascomycota</taxon>
        <taxon>Pezizomycotina</taxon>
        <taxon>Sordariomycetes</taxon>
        <taxon>Xylariomycetidae</taxon>
        <taxon>Xylariales</taxon>
        <taxon>Hypoxylaceae</taxon>
        <taxon>Hypoxylon</taxon>
    </lineage>
</organism>
<dbReference type="Proteomes" id="UP001497700">
    <property type="component" value="Unassembled WGS sequence"/>
</dbReference>
<reference evidence="1 2" key="1">
    <citation type="journal article" date="2022" name="New Phytol.">
        <title>Ecological generalism drives hyperdiversity of secondary metabolite gene clusters in xylarialean endophytes.</title>
        <authorList>
            <person name="Franco M.E.E."/>
            <person name="Wisecaver J.H."/>
            <person name="Arnold A.E."/>
            <person name="Ju Y.M."/>
            <person name="Slot J.C."/>
            <person name="Ahrendt S."/>
            <person name="Moore L.P."/>
            <person name="Eastman K.E."/>
            <person name="Scott K."/>
            <person name="Konkel Z."/>
            <person name="Mondo S.J."/>
            <person name="Kuo A."/>
            <person name="Hayes R.D."/>
            <person name="Haridas S."/>
            <person name="Andreopoulos B."/>
            <person name="Riley R."/>
            <person name="LaButti K."/>
            <person name="Pangilinan J."/>
            <person name="Lipzen A."/>
            <person name="Amirebrahimi M."/>
            <person name="Yan J."/>
            <person name="Adam C."/>
            <person name="Keymanesh K."/>
            <person name="Ng V."/>
            <person name="Louie K."/>
            <person name="Northen T."/>
            <person name="Drula E."/>
            <person name="Henrissat B."/>
            <person name="Hsieh H.M."/>
            <person name="Youens-Clark K."/>
            <person name="Lutzoni F."/>
            <person name="Miadlikowska J."/>
            <person name="Eastwood D.C."/>
            <person name="Hamelin R.C."/>
            <person name="Grigoriev I.V."/>
            <person name="U'Ren J.M."/>
        </authorList>
    </citation>
    <scope>NUCLEOTIDE SEQUENCE [LARGE SCALE GENOMIC DNA]</scope>
    <source>
        <strain evidence="1 2">CBS 119005</strain>
    </source>
</reference>
<accession>A0ACB9Z1B4</accession>
<sequence>MQTSQVNGGQLETHLRNLILNNSTSTDQPASRPLHAPVASTPLERNPDEGQAQTHGKWQSISQPPTTAQASPRTGKKRPNQAQRRQMQAELSIPIDTRAPAPHDTRPYPNPHQYNGQHASRHNADQNAPHPHPGAYHGGFQDRTDITSNPSFPHQRRHQNTFGQAPLYSPNQQPPWRHQQHQQPQGNFDAFSKGVNVVSADSFPSRSHRPSQHSLYNPGGQRQYAFSPEQIANQSSLLDQLCHAIIMNAEIEPSEIAEKENFRAHVEAICRDVINQYEIKVNGIPNFQSHTVQLKCFGSLASGFATKTADMDLGLLSPMSLLSPDSPDSPIPRLVEKALLENGFGARLLTRTRVPIIKLCERPHEPLRRDLLEARARWEKGLADDAHEAVDDGIDDHDGPEHMNSVVAAEVNSSPLSDQRRNSQQPSGALEKTYEEQLASLKQIDNQSLLTYYGNAKRILRRLNGRDITVSNAADFTVGDYKVLDDVSGAFINGLSDENLRSRVQSLPSLRPGIMPKSPNLKSLLGVFTIVEGEKLVMLWEVQATIASHSKFGVSSKTVQAWKILHNKRSFGTDSLLFNREVHVALERLRQIPLIKLLQLKQDQYESPTQYHARTAELMAELTDNHPSPDPTLVSQVIEHYISGIRDRQVREEVEHFARRSKVKTLKTITMKHKIVHLVADYKRAIEKGFYSGEQHAIIEEYMAILQVRRAGKHVADAPDFIVPATEGTIALIEKIRQLPNPSKLSPNQPRDRYHDSLEFPKNGVGVQCDINFSAHLALQNTLLLRCYSSTDPRVRPVVLFVKHWAKARGINTPYRGTLSSYGYVLMVLHYLINVAEPFVCPNLQQLAPPDPNLPAEALEGVATCRGRNVRFWRDEQEIQRLARLGQLNQNRESVGSLLRGFFEYYAQSNMMSTSQKRGFDWGRDVLSLRTHGGLLSKQEKGWTGAKTVVQFEAGAPPNPAEAESSNILQSPGGGNVRHQVPTQAQTEPLASPDGAPITPIGQSTKIREVKEVRHRFLFAIEDPFEHEHNVARTVTHNGIVSIRDEFRRGWRIIRYAGKAGQAAEDLLEDAKVENEKLDKKEFDGLLEEIHGPDIFLNSAAN</sequence>
<gene>
    <name evidence="1" type="ORF">F4820DRAFT_324900</name>
</gene>
<name>A0ACB9Z1B4_9PEZI</name>